<dbReference type="Pfam" id="PF05721">
    <property type="entry name" value="PhyH"/>
    <property type="match status" value="1"/>
</dbReference>
<dbReference type="SUPFAM" id="SSF51197">
    <property type="entry name" value="Clavaminate synthase-like"/>
    <property type="match status" value="1"/>
</dbReference>
<organism evidence="1 2">
    <name type="scientific">Sphingomonas arantia</name>
    <dbReference type="NCBI Taxonomy" id="1460676"/>
    <lineage>
        <taxon>Bacteria</taxon>
        <taxon>Pseudomonadati</taxon>
        <taxon>Pseudomonadota</taxon>
        <taxon>Alphaproteobacteria</taxon>
        <taxon>Sphingomonadales</taxon>
        <taxon>Sphingomonadaceae</taxon>
        <taxon>Sphingomonas</taxon>
    </lineage>
</organism>
<reference evidence="2" key="1">
    <citation type="journal article" date="2019" name="Int. J. Syst. Evol. Microbiol.">
        <title>The Global Catalogue of Microorganisms (GCM) 10K type strain sequencing project: providing services to taxonomists for standard genome sequencing and annotation.</title>
        <authorList>
            <consortium name="The Broad Institute Genomics Platform"/>
            <consortium name="The Broad Institute Genome Sequencing Center for Infectious Disease"/>
            <person name="Wu L."/>
            <person name="Ma J."/>
        </authorList>
    </citation>
    <scope>NUCLEOTIDE SEQUENCE [LARGE SCALE GENOMIC DNA]</scope>
    <source>
        <strain evidence="2">CGMCC 1.12702</strain>
    </source>
</reference>
<dbReference type="InterPro" id="IPR008775">
    <property type="entry name" value="Phytyl_CoA_dOase-like"/>
</dbReference>
<dbReference type="EMBL" id="JBHUGS010000005">
    <property type="protein sequence ID" value="MFD1952416.1"/>
    <property type="molecule type" value="Genomic_DNA"/>
</dbReference>
<evidence type="ECO:0000313" key="1">
    <source>
        <dbReference type="EMBL" id="MFD1952416.1"/>
    </source>
</evidence>
<comment type="caution">
    <text evidence="1">The sequence shown here is derived from an EMBL/GenBank/DDBJ whole genome shotgun (WGS) entry which is preliminary data.</text>
</comment>
<dbReference type="Proteomes" id="UP001597400">
    <property type="component" value="Unassembled WGS sequence"/>
</dbReference>
<keyword evidence="2" id="KW-1185">Reference proteome</keyword>
<sequence length="341" mass="37632">MKAARYLLAPWWAIQLFTGAKSFGDNPLIGSPALNARGLHVLRIRAAAAMATRRRKRLAHLLSAEDRAAFDRDGFVLKRDFLPPALFAQLRDQALGFAGPTREMVQGDTITRRIALDPEALAAIPAARALLADPAWRGLLRYVGSTDAEPVTYIQTILAQVNDAEPDPQTNLHADTFHATVKAWLFLTDVAEDEGPFAYVPGSHRDTPARLAWEKAMSQRVTSGGDRLSSRGSFRIKADELPALGLPPVQLFGVPANTLVVADTHGFHARGPSLRPSIRVEIWAYGRRNPYLPWTGFDLLGRPGLAERRVPLMWAARDRLKRVIGQPWRDVGRKRPADPAA</sequence>
<dbReference type="RefSeq" id="WP_380931440.1">
    <property type="nucleotide sequence ID" value="NZ_JBHUGS010000005.1"/>
</dbReference>
<keyword evidence="1" id="KW-0560">Oxidoreductase</keyword>
<accession>A0ABW4U248</accession>
<protein>
    <submittedName>
        <fullName evidence="1">Phytanoyl-CoA dioxygenase family protein</fullName>
    </submittedName>
</protein>
<dbReference type="Gene3D" id="2.60.120.620">
    <property type="entry name" value="q2cbj1_9rhob like domain"/>
    <property type="match status" value="1"/>
</dbReference>
<name>A0ABW4U248_9SPHN</name>
<dbReference type="GO" id="GO:0051213">
    <property type="term" value="F:dioxygenase activity"/>
    <property type="evidence" value="ECO:0007669"/>
    <property type="project" value="UniProtKB-KW"/>
</dbReference>
<keyword evidence="1" id="KW-0223">Dioxygenase</keyword>
<proteinExistence type="predicted"/>
<gene>
    <name evidence="1" type="ORF">ACFSGX_16695</name>
</gene>
<evidence type="ECO:0000313" key="2">
    <source>
        <dbReference type="Proteomes" id="UP001597400"/>
    </source>
</evidence>